<dbReference type="PROSITE" id="PS00690">
    <property type="entry name" value="DEAH_ATP_HELICASE"/>
    <property type="match status" value="1"/>
</dbReference>
<keyword evidence="6" id="KW-0862">Zinc</keyword>
<dbReference type="GO" id="GO:0016887">
    <property type="term" value="F:ATP hydrolysis activity"/>
    <property type="evidence" value="ECO:0007669"/>
    <property type="project" value="TreeGrafter"/>
</dbReference>
<proteinExistence type="predicted"/>
<feature type="region of interest" description="Disordered" evidence="10">
    <location>
        <begin position="668"/>
        <end position="695"/>
    </location>
</feature>
<evidence type="ECO:0000256" key="6">
    <source>
        <dbReference type="ARBA" id="ARBA00022833"/>
    </source>
</evidence>
<dbReference type="PROSITE" id="PS51192">
    <property type="entry name" value="HELICASE_ATP_BIND_1"/>
    <property type="match status" value="1"/>
</dbReference>
<evidence type="ECO:0000313" key="15">
    <source>
        <dbReference type="EnsemblMetazoa" id="CapteP218774"/>
    </source>
</evidence>
<feature type="compositionally biased region" description="Polar residues" evidence="10">
    <location>
        <begin position="149"/>
        <end position="158"/>
    </location>
</feature>
<feature type="compositionally biased region" description="Basic residues" evidence="10">
    <location>
        <begin position="413"/>
        <end position="427"/>
    </location>
</feature>
<evidence type="ECO:0000256" key="3">
    <source>
        <dbReference type="ARBA" id="ARBA00022741"/>
    </source>
</evidence>
<evidence type="ECO:0000256" key="7">
    <source>
        <dbReference type="ARBA" id="ARBA00022840"/>
    </source>
</evidence>
<evidence type="ECO:0000256" key="9">
    <source>
        <dbReference type="PROSITE-ProRule" id="PRU00146"/>
    </source>
</evidence>
<dbReference type="CDD" id="cd15532">
    <property type="entry name" value="PHD2_CHD_II"/>
    <property type="match status" value="2"/>
</dbReference>
<dbReference type="GO" id="GO:0005634">
    <property type="term" value="C:nucleus"/>
    <property type="evidence" value="ECO:0007669"/>
    <property type="project" value="UniProtKB-SubCell"/>
</dbReference>
<dbReference type="InterPro" id="IPR027417">
    <property type="entry name" value="P-loop_NTPase"/>
</dbReference>
<dbReference type="SMART" id="SM00249">
    <property type="entry name" value="PHD"/>
    <property type="match status" value="2"/>
</dbReference>
<dbReference type="InterPro" id="IPR014001">
    <property type="entry name" value="Helicase_ATP-bd"/>
</dbReference>
<evidence type="ECO:0000313" key="16">
    <source>
        <dbReference type="Proteomes" id="UP000014760"/>
    </source>
</evidence>
<evidence type="ECO:0000256" key="4">
    <source>
        <dbReference type="ARBA" id="ARBA00022771"/>
    </source>
</evidence>
<dbReference type="HOGENOM" id="CLU_288804_0_0_1"/>
<dbReference type="GO" id="GO:0003682">
    <property type="term" value="F:chromatin binding"/>
    <property type="evidence" value="ECO:0007669"/>
    <property type="project" value="TreeGrafter"/>
</dbReference>
<evidence type="ECO:0000256" key="2">
    <source>
        <dbReference type="ARBA" id="ARBA00022723"/>
    </source>
</evidence>
<dbReference type="EMBL" id="AMQN01003436">
    <property type="status" value="NOT_ANNOTATED_CDS"/>
    <property type="molecule type" value="Genomic_DNA"/>
</dbReference>
<keyword evidence="5" id="KW-0378">Hydrolase</keyword>
<dbReference type="InterPro" id="IPR000330">
    <property type="entry name" value="SNF2_N"/>
</dbReference>
<dbReference type="GO" id="GO:0005524">
    <property type="term" value="F:ATP binding"/>
    <property type="evidence" value="ECO:0007669"/>
    <property type="project" value="UniProtKB-KW"/>
</dbReference>
<dbReference type="InterPro" id="IPR019786">
    <property type="entry name" value="Zinc_finger_PHD-type_CS"/>
</dbReference>
<reference evidence="14 16" key="2">
    <citation type="journal article" date="2013" name="Nature">
        <title>Insights into bilaterian evolution from three spiralian genomes.</title>
        <authorList>
            <person name="Simakov O."/>
            <person name="Marletaz F."/>
            <person name="Cho S.J."/>
            <person name="Edsinger-Gonzales E."/>
            <person name="Havlak P."/>
            <person name="Hellsten U."/>
            <person name="Kuo D.H."/>
            <person name="Larsson T."/>
            <person name="Lv J."/>
            <person name="Arendt D."/>
            <person name="Savage R."/>
            <person name="Osoegawa K."/>
            <person name="de Jong P."/>
            <person name="Grimwood J."/>
            <person name="Chapman J.A."/>
            <person name="Shapiro H."/>
            <person name="Aerts A."/>
            <person name="Otillar R.P."/>
            <person name="Terry A.Y."/>
            <person name="Boore J.L."/>
            <person name="Grigoriev I.V."/>
            <person name="Lindberg D.R."/>
            <person name="Seaver E.C."/>
            <person name="Weisblat D.A."/>
            <person name="Putnam N.H."/>
            <person name="Rokhsar D.S."/>
        </authorList>
    </citation>
    <scope>NUCLEOTIDE SEQUENCE</scope>
    <source>
        <strain evidence="14 16">I ESC-2004</strain>
    </source>
</reference>
<feature type="compositionally biased region" description="Basic and acidic residues" evidence="10">
    <location>
        <begin position="376"/>
        <end position="412"/>
    </location>
</feature>
<dbReference type="Pfam" id="PF00385">
    <property type="entry name" value="Chromo"/>
    <property type="match status" value="1"/>
</dbReference>
<organism evidence="14">
    <name type="scientific">Capitella teleta</name>
    <name type="common">Polychaete worm</name>
    <dbReference type="NCBI Taxonomy" id="283909"/>
    <lineage>
        <taxon>Eukaryota</taxon>
        <taxon>Metazoa</taxon>
        <taxon>Spiralia</taxon>
        <taxon>Lophotrochozoa</taxon>
        <taxon>Annelida</taxon>
        <taxon>Polychaeta</taxon>
        <taxon>Sedentaria</taxon>
        <taxon>Scolecida</taxon>
        <taxon>Capitellidae</taxon>
        <taxon>Capitella</taxon>
    </lineage>
</organism>
<dbReference type="GO" id="GO:0042393">
    <property type="term" value="F:histone binding"/>
    <property type="evidence" value="ECO:0007669"/>
    <property type="project" value="TreeGrafter"/>
</dbReference>
<evidence type="ECO:0000256" key="8">
    <source>
        <dbReference type="ARBA" id="ARBA00023242"/>
    </source>
</evidence>
<feature type="compositionally biased region" description="Acidic residues" evidence="10">
    <location>
        <begin position="261"/>
        <end position="275"/>
    </location>
</feature>
<gene>
    <name evidence="14" type="ORF">CAPTEDRAFT_218774</name>
</gene>
<dbReference type="Gene3D" id="2.40.50.40">
    <property type="match status" value="1"/>
</dbReference>
<protein>
    <recommendedName>
        <fullName evidence="17">DNA helicase</fullName>
    </recommendedName>
</protein>
<evidence type="ECO:0000259" key="13">
    <source>
        <dbReference type="PROSITE" id="PS51192"/>
    </source>
</evidence>
<dbReference type="Gene3D" id="3.40.50.10810">
    <property type="entry name" value="Tandem AAA-ATPase domain"/>
    <property type="match status" value="1"/>
</dbReference>
<sequence length="1064" mass="124019">MAFRGVICVTHVHVNVKTLVVGDQRYTGWGKGEARRAPMPMTVLKALQFTQTKKNRHPRNRSKQYNIPNLVHQVLNQNDLQQDKSSAEICRELDLTDVELEYTDADYQNLTTYKFFVRMVRPQLTAVNHGLATSKLNQVLEAKWQEFQDSNPYNQSQEEILGDSSGDEAMDDNDDSKAQSAEEEGSDDDKEIELSDESPLSSRPSSRARKSTFISDDEDSSRSSKKKSKEKRSSLKIKMPMFGLRKSARDRSKTKKSYAISDDEQLQDDEDEDEYGGGSTADSEEYGQRKKSKRKQSKRQPPKKKHVESDESQSSEDPSDSDASYERRSSRKRKKKLKPEKPVIPGERKSSRKSLGGGASTSKHQAEETVANLSEMTDREFEKMLRLEEKEKQRVKAEKANRRKEKEIEKKREERKKRKAEAKKNKKGYWQDAQKAEMKEIPERKEGGGSGNESDHFWYCEVCKDGGDLMLCDTCPKSFHQSCINLNEIPDGDWSCPICTGEGLPEDGDSSNSAQEEEEGEEETEHDQFCKVCKRGGDVILCDFCSCVFHLRCLNPPLGEVPEGDWKCPRCKISEKSPKGKVVRVLTWRWDQQLKGTDETDHTQSPEKQAQIKKSLEESKQKNERKPERELFVKFEYHSYWDCEWIPELTLEVFQVVSWQSFRKQFDQNEPPALEDGSSFGKIRKKSKASQEEDPHNLEERYFRYGIKPEWLQIERILCHEGKNKDLRYLVKWRGLPHTESTWEYPSDLPEGLLDWDKHVDNYQRRRKERLKLEEVKTKKKEMPKKSKWRKQLEVQPEYIEVTGCKLHPYQLEGLNWIRFSYAQDTNTILADEMGLGKTIQSISFLYSLYKEGYCRDYPFIVAAPLSTVPNWEREFEMWAPDLYVVTYIGSRDNRSIIREREFSYRDGAFHNYTKPGRMRSGFRPKFDVLLTSYEMLNIDKTTLSSLEWGCIVIDEAHRLKNQQSLFFRSLSEYKLHYKLLLTGTPLQNNLEELFSLLNFLEPGKFDNMENFLNNFSEISRDEQVSKLHEMLAPHMLRRLKMDVLKDIPAKSEFIIRVELSNMQ</sequence>
<dbReference type="GO" id="GO:0140658">
    <property type="term" value="F:ATP-dependent chromatin remodeler activity"/>
    <property type="evidence" value="ECO:0007669"/>
    <property type="project" value="TreeGrafter"/>
</dbReference>
<evidence type="ECO:0000256" key="10">
    <source>
        <dbReference type="SAM" id="MobiDB-lite"/>
    </source>
</evidence>
<dbReference type="SUPFAM" id="SSF52540">
    <property type="entry name" value="P-loop containing nucleoside triphosphate hydrolases"/>
    <property type="match status" value="1"/>
</dbReference>
<keyword evidence="2" id="KW-0479">Metal-binding</keyword>
<dbReference type="InterPro" id="IPR016197">
    <property type="entry name" value="Chromo-like_dom_sf"/>
</dbReference>
<feature type="compositionally biased region" description="Acidic residues" evidence="10">
    <location>
        <begin position="165"/>
        <end position="174"/>
    </location>
</feature>
<dbReference type="PANTHER" id="PTHR45623:SF17">
    <property type="entry name" value="CHROMODOMAIN-HELICASE-DNA-BINDING PROTEIN 3-RELATED"/>
    <property type="match status" value="1"/>
</dbReference>
<dbReference type="InterPro" id="IPR011011">
    <property type="entry name" value="Znf_FYVE_PHD"/>
</dbReference>
<evidence type="ECO:0000256" key="1">
    <source>
        <dbReference type="ARBA" id="ARBA00004123"/>
    </source>
</evidence>
<dbReference type="InterPro" id="IPR038718">
    <property type="entry name" value="SNF2-like_sf"/>
</dbReference>
<feature type="region of interest" description="Disordered" evidence="10">
    <location>
        <begin position="504"/>
        <end position="523"/>
    </location>
</feature>
<dbReference type="Pfam" id="PF08073">
    <property type="entry name" value="CHDNT"/>
    <property type="match status" value="1"/>
</dbReference>
<dbReference type="SMART" id="SM00184">
    <property type="entry name" value="RING"/>
    <property type="match status" value="2"/>
</dbReference>
<dbReference type="InterPro" id="IPR001965">
    <property type="entry name" value="Znf_PHD"/>
</dbReference>
<feature type="compositionally biased region" description="Basic residues" evidence="10">
    <location>
        <begin position="289"/>
        <end position="306"/>
    </location>
</feature>
<name>R7TAQ5_CAPTE</name>
<feature type="domain" description="PHD-type" evidence="12">
    <location>
        <begin position="527"/>
        <end position="574"/>
    </location>
</feature>
<dbReference type="PROSITE" id="PS50013">
    <property type="entry name" value="CHROMO_2"/>
    <property type="match status" value="1"/>
</dbReference>
<dbReference type="GO" id="GO:0000785">
    <property type="term" value="C:chromatin"/>
    <property type="evidence" value="ECO:0007669"/>
    <property type="project" value="TreeGrafter"/>
</dbReference>
<keyword evidence="3" id="KW-0547">Nucleotide-binding</keyword>
<dbReference type="Gene3D" id="3.40.50.300">
    <property type="entry name" value="P-loop containing nucleotide triphosphate hydrolases"/>
    <property type="match status" value="1"/>
</dbReference>
<dbReference type="OrthoDB" id="5857104at2759"/>
<dbReference type="EMBL" id="KB311801">
    <property type="protein sequence ID" value="ELT88567.1"/>
    <property type="molecule type" value="Genomic_DNA"/>
</dbReference>
<feature type="domain" description="PHD-type" evidence="12">
    <location>
        <begin position="457"/>
        <end position="502"/>
    </location>
</feature>
<dbReference type="InterPro" id="IPR002464">
    <property type="entry name" value="DNA/RNA_helicase_DEAH_CS"/>
</dbReference>
<feature type="compositionally biased region" description="Basic residues" evidence="10">
    <location>
        <begin position="246"/>
        <end position="256"/>
    </location>
</feature>
<dbReference type="EnsemblMetazoa" id="CapteT218774">
    <property type="protein sequence ID" value="CapteP218774"/>
    <property type="gene ID" value="CapteG218774"/>
</dbReference>
<keyword evidence="8" id="KW-0539">Nucleus</keyword>
<dbReference type="Pfam" id="PF00628">
    <property type="entry name" value="PHD"/>
    <property type="match status" value="2"/>
</dbReference>
<dbReference type="SMART" id="SM00487">
    <property type="entry name" value="DEXDc"/>
    <property type="match status" value="1"/>
</dbReference>
<comment type="subcellular location">
    <subcellularLocation>
        <location evidence="1">Nucleus</location>
    </subcellularLocation>
</comment>
<evidence type="ECO:0008006" key="17">
    <source>
        <dbReference type="Google" id="ProtNLM"/>
    </source>
</evidence>
<keyword evidence="16" id="KW-1185">Reference proteome</keyword>
<dbReference type="Proteomes" id="UP000014760">
    <property type="component" value="Unassembled WGS sequence"/>
</dbReference>
<feature type="domain" description="Helicase ATP-binding" evidence="13">
    <location>
        <begin position="819"/>
        <end position="1004"/>
    </location>
</feature>
<reference evidence="15" key="3">
    <citation type="submission" date="2015-06" db="UniProtKB">
        <authorList>
            <consortium name="EnsemblMetazoa"/>
        </authorList>
    </citation>
    <scope>IDENTIFICATION</scope>
</reference>
<feature type="compositionally biased region" description="Basic and acidic residues" evidence="10">
    <location>
        <begin position="434"/>
        <end position="452"/>
    </location>
</feature>
<dbReference type="InterPro" id="IPR019787">
    <property type="entry name" value="Znf_PHD-finger"/>
</dbReference>
<feature type="region of interest" description="Disordered" evidence="10">
    <location>
        <begin position="595"/>
        <end position="622"/>
    </location>
</feature>
<evidence type="ECO:0000256" key="5">
    <source>
        <dbReference type="ARBA" id="ARBA00022801"/>
    </source>
</evidence>
<feature type="domain" description="Chromo" evidence="11">
    <location>
        <begin position="712"/>
        <end position="775"/>
    </location>
</feature>
<dbReference type="Pfam" id="PF00176">
    <property type="entry name" value="SNF2-rel_dom"/>
    <property type="match status" value="1"/>
</dbReference>
<dbReference type="GO" id="GO:0003677">
    <property type="term" value="F:DNA binding"/>
    <property type="evidence" value="ECO:0007669"/>
    <property type="project" value="TreeGrafter"/>
</dbReference>
<feature type="compositionally biased region" description="Acidic residues" evidence="10">
    <location>
        <begin position="310"/>
        <end position="320"/>
    </location>
</feature>
<dbReference type="SMART" id="SM00298">
    <property type="entry name" value="CHROMO"/>
    <property type="match status" value="2"/>
</dbReference>
<reference evidence="16" key="1">
    <citation type="submission" date="2012-12" db="EMBL/GenBank/DDBJ databases">
        <authorList>
            <person name="Hellsten U."/>
            <person name="Grimwood J."/>
            <person name="Chapman J.A."/>
            <person name="Shapiro H."/>
            <person name="Aerts A."/>
            <person name="Otillar R.P."/>
            <person name="Terry A.Y."/>
            <person name="Boore J.L."/>
            <person name="Simakov O."/>
            <person name="Marletaz F."/>
            <person name="Cho S.-J."/>
            <person name="Edsinger-Gonzales E."/>
            <person name="Havlak P."/>
            <person name="Kuo D.-H."/>
            <person name="Larsson T."/>
            <person name="Lv J."/>
            <person name="Arendt D."/>
            <person name="Savage R."/>
            <person name="Osoegawa K."/>
            <person name="de Jong P."/>
            <person name="Lindberg D.R."/>
            <person name="Seaver E.C."/>
            <person name="Weisblat D.A."/>
            <person name="Putnam N.H."/>
            <person name="Grigoriev I.V."/>
            <person name="Rokhsar D.S."/>
        </authorList>
    </citation>
    <scope>NUCLEOTIDE SEQUENCE</scope>
    <source>
        <strain evidence="16">I ESC-2004</strain>
    </source>
</reference>
<keyword evidence="4 9" id="KW-0863">Zinc-finger</keyword>
<feature type="non-terminal residue" evidence="14">
    <location>
        <position position="1064"/>
    </location>
</feature>
<dbReference type="InterPro" id="IPR012958">
    <property type="entry name" value="CHD_N"/>
</dbReference>
<accession>R7TAQ5</accession>
<evidence type="ECO:0000313" key="14">
    <source>
        <dbReference type="EMBL" id="ELT88567.1"/>
    </source>
</evidence>
<dbReference type="OMA" id="HCESEGP"/>
<dbReference type="InterPro" id="IPR013083">
    <property type="entry name" value="Znf_RING/FYVE/PHD"/>
</dbReference>
<dbReference type="GO" id="GO:0008270">
    <property type="term" value="F:zinc ion binding"/>
    <property type="evidence" value="ECO:0007669"/>
    <property type="project" value="UniProtKB-KW"/>
</dbReference>
<dbReference type="SUPFAM" id="SSF57903">
    <property type="entry name" value="FYVE/PHD zinc finger"/>
    <property type="match status" value="2"/>
</dbReference>
<dbReference type="PANTHER" id="PTHR45623">
    <property type="entry name" value="CHROMODOMAIN-HELICASE-DNA-BINDING PROTEIN 3-RELATED-RELATED"/>
    <property type="match status" value="1"/>
</dbReference>
<dbReference type="PROSITE" id="PS50016">
    <property type="entry name" value="ZF_PHD_2"/>
    <property type="match status" value="2"/>
</dbReference>
<evidence type="ECO:0000259" key="11">
    <source>
        <dbReference type="PROSITE" id="PS50013"/>
    </source>
</evidence>
<dbReference type="InterPro" id="IPR023780">
    <property type="entry name" value="Chromo_domain"/>
</dbReference>
<evidence type="ECO:0000259" key="12">
    <source>
        <dbReference type="PROSITE" id="PS50016"/>
    </source>
</evidence>
<dbReference type="AlphaFoldDB" id="R7TAQ5"/>
<feature type="region of interest" description="Disordered" evidence="10">
    <location>
        <begin position="149"/>
        <end position="452"/>
    </location>
</feature>
<dbReference type="STRING" id="283909.R7TAQ5"/>
<dbReference type="Gene3D" id="3.30.40.10">
    <property type="entry name" value="Zinc/RING finger domain, C3HC4 (zinc finger)"/>
    <property type="match status" value="2"/>
</dbReference>
<dbReference type="InterPro" id="IPR001841">
    <property type="entry name" value="Znf_RING"/>
</dbReference>
<dbReference type="PROSITE" id="PS01359">
    <property type="entry name" value="ZF_PHD_1"/>
    <property type="match status" value="1"/>
</dbReference>
<keyword evidence="7" id="KW-0067">ATP-binding</keyword>
<feature type="compositionally biased region" description="Basic residues" evidence="10">
    <location>
        <begin position="329"/>
        <end position="338"/>
    </location>
</feature>
<feature type="compositionally biased region" description="Acidic residues" evidence="10">
    <location>
        <begin position="181"/>
        <end position="196"/>
    </location>
</feature>
<dbReference type="InterPro" id="IPR000953">
    <property type="entry name" value="Chromo/chromo_shadow_dom"/>
</dbReference>
<dbReference type="SUPFAM" id="SSF54160">
    <property type="entry name" value="Chromo domain-like"/>
    <property type="match status" value="2"/>
</dbReference>
<feature type="compositionally biased region" description="Basic and acidic residues" evidence="10">
    <location>
        <begin position="596"/>
        <end position="605"/>
    </location>
</feature>